<protein>
    <submittedName>
        <fullName evidence="2">Uncharacterized protein</fullName>
    </submittedName>
</protein>
<keyword evidence="3" id="KW-1185">Reference proteome</keyword>
<sequence length="112" mass="12632">MAQQRASSGTPFLHPPSLEFPSRPPFSPAVRLIQLRTLQTDSSTQRLRLINLHKCNYGELCNPELVPSSLRTGIRLALVKQRFNYRGFNRVSGHSGQFQSLLLQLGRPSGWC</sequence>
<dbReference type="EMBL" id="HF935465">
    <property type="protein sequence ID" value="CCX09439.1"/>
    <property type="molecule type" value="Genomic_DNA"/>
</dbReference>
<evidence type="ECO:0000313" key="2">
    <source>
        <dbReference type="EMBL" id="CCX09439.1"/>
    </source>
</evidence>
<feature type="region of interest" description="Disordered" evidence="1">
    <location>
        <begin position="1"/>
        <end position="25"/>
    </location>
</feature>
<gene>
    <name evidence="2" type="ORF">PCON_09032</name>
</gene>
<proteinExistence type="predicted"/>
<evidence type="ECO:0000256" key="1">
    <source>
        <dbReference type="SAM" id="MobiDB-lite"/>
    </source>
</evidence>
<organism evidence="2 3">
    <name type="scientific">Pyronema omphalodes (strain CBS 100304)</name>
    <name type="common">Pyronema confluens</name>
    <dbReference type="NCBI Taxonomy" id="1076935"/>
    <lineage>
        <taxon>Eukaryota</taxon>
        <taxon>Fungi</taxon>
        <taxon>Dikarya</taxon>
        <taxon>Ascomycota</taxon>
        <taxon>Pezizomycotina</taxon>
        <taxon>Pezizomycetes</taxon>
        <taxon>Pezizales</taxon>
        <taxon>Pyronemataceae</taxon>
        <taxon>Pyronema</taxon>
    </lineage>
</organism>
<dbReference type="AlphaFoldDB" id="U4L848"/>
<dbReference type="Proteomes" id="UP000018144">
    <property type="component" value="Unassembled WGS sequence"/>
</dbReference>
<feature type="compositionally biased region" description="Polar residues" evidence="1">
    <location>
        <begin position="1"/>
        <end position="10"/>
    </location>
</feature>
<reference evidence="2 3" key="1">
    <citation type="journal article" date="2013" name="PLoS Genet.">
        <title>The genome and development-dependent transcriptomes of Pyronema confluens: a window into fungal evolution.</title>
        <authorList>
            <person name="Traeger S."/>
            <person name="Altegoer F."/>
            <person name="Freitag M."/>
            <person name="Gabaldon T."/>
            <person name="Kempken F."/>
            <person name="Kumar A."/>
            <person name="Marcet-Houben M."/>
            <person name="Poggeler S."/>
            <person name="Stajich J.E."/>
            <person name="Nowrousian M."/>
        </authorList>
    </citation>
    <scope>NUCLEOTIDE SEQUENCE [LARGE SCALE GENOMIC DNA]</scope>
    <source>
        <strain evidence="3">CBS 100304</strain>
        <tissue evidence="2">Vegetative mycelium</tissue>
    </source>
</reference>
<name>U4L848_PYROM</name>
<accession>U4L848</accession>
<evidence type="ECO:0000313" key="3">
    <source>
        <dbReference type="Proteomes" id="UP000018144"/>
    </source>
</evidence>